<dbReference type="PANTHER" id="PTHR43215:SF14">
    <property type="entry name" value="RADIAL SPOKE HEAD 1 HOMOLOG"/>
    <property type="match status" value="1"/>
</dbReference>
<gene>
    <name evidence="2" type="ORF">FGO68_gene16307</name>
</gene>
<evidence type="ECO:0000313" key="3">
    <source>
        <dbReference type="Proteomes" id="UP000785679"/>
    </source>
</evidence>
<dbReference type="Gene3D" id="2.20.110.10">
    <property type="entry name" value="Histone H3 K4-specific methyltransferase SET7/9 N-terminal domain"/>
    <property type="match status" value="2"/>
</dbReference>
<dbReference type="EMBL" id="RRYP01013208">
    <property type="protein sequence ID" value="TNV76643.1"/>
    <property type="molecule type" value="Genomic_DNA"/>
</dbReference>
<comment type="caution">
    <text evidence="2">The sequence shown here is derived from an EMBL/GenBank/DDBJ whole genome shotgun (WGS) entry which is preliminary data.</text>
</comment>
<dbReference type="PANTHER" id="PTHR43215">
    <property type="entry name" value="RADIAL SPOKE HEAD 1 HOMOLOG"/>
    <property type="match status" value="1"/>
</dbReference>
<dbReference type="SMART" id="SM00698">
    <property type="entry name" value="MORN"/>
    <property type="match status" value="5"/>
</dbReference>
<dbReference type="AlphaFoldDB" id="A0A8J8NK69"/>
<dbReference type="Pfam" id="PF02493">
    <property type="entry name" value="MORN"/>
    <property type="match status" value="5"/>
</dbReference>
<evidence type="ECO:0000313" key="2">
    <source>
        <dbReference type="EMBL" id="TNV76643.1"/>
    </source>
</evidence>
<keyword evidence="3" id="KW-1185">Reference proteome</keyword>
<keyword evidence="1" id="KW-0677">Repeat</keyword>
<accession>A0A8J8NK69</accession>
<organism evidence="2 3">
    <name type="scientific">Halteria grandinella</name>
    <dbReference type="NCBI Taxonomy" id="5974"/>
    <lineage>
        <taxon>Eukaryota</taxon>
        <taxon>Sar</taxon>
        <taxon>Alveolata</taxon>
        <taxon>Ciliophora</taxon>
        <taxon>Intramacronucleata</taxon>
        <taxon>Spirotrichea</taxon>
        <taxon>Stichotrichia</taxon>
        <taxon>Sporadotrichida</taxon>
        <taxon>Halteriidae</taxon>
        <taxon>Halteria</taxon>
    </lineage>
</organism>
<dbReference type="OrthoDB" id="270720at2759"/>
<sequence>MAEEGGEGQQAYKLVTPDGQTLDKSYGFNGRAIASYPNGDTYEGNFVDGLREGDDGVYKYFAKPAEDGTAPENKYVGGWKNNQKDGIGKMIYAGVGVYYGYWSNGQRDGEGVMTYSNQDVYSGAWKEGKKHGQGTYVFFQTGMKFVGKWAAGQIVGGEWRYPNGTRFEGAFDNNKPKGKGKWAFANGNTVEGVYTQTKKAELVEDDIKLTWKTTSDITAVAQ</sequence>
<reference evidence="2" key="1">
    <citation type="submission" date="2019-06" db="EMBL/GenBank/DDBJ databases">
        <authorList>
            <person name="Zheng W."/>
        </authorList>
    </citation>
    <scope>NUCLEOTIDE SEQUENCE</scope>
    <source>
        <strain evidence="2">QDHG01</strain>
    </source>
</reference>
<dbReference type="InterPro" id="IPR003409">
    <property type="entry name" value="MORN"/>
</dbReference>
<evidence type="ECO:0000256" key="1">
    <source>
        <dbReference type="ARBA" id="ARBA00022737"/>
    </source>
</evidence>
<dbReference type="SUPFAM" id="SSF82185">
    <property type="entry name" value="Histone H3 K4-specific methyltransferase SET7/9 N-terminal domain"/>
    <property type="match status" value="2"/>
</dbReference>
<dbReference type="Proteomes" id="UP000785679">
    <property type="component" value="Unassembled WGS sequence"/>
</dbReference>
<name>A0A8J8NK69_HALGN</name>
<proteinExistence type="predicted"/>
<protein>
    <submittedName>
        <fullName evidence="2">Uncharacterized protein</fullName>
    </submittedName>
</protein>